<keyword evidence="1" id="KW-0812">Transmembrane</keyword>
<comment type="caution">
    <text evidence="2">The sequence shown here is derived from an EMBL/GenBank/DDBJ whole genome shotgun (WGS) entry which is preliminary data.</text>
</comment>
<evidence type="ECO:0000313" key="2">
    <source>
        <dbReference type="EMBL" id="CAF5223143.1"/>
    </source>
</evidence>
<evidence type="ECO:0000256" key="1">
    <source>
        <dbReference type="SAM" id="Phobius"/>
    </source>
</evidence>
<keyword evidence="1" id="KW-0472">Membrane</keyword>
<dbReference type="EMBL" id="CAJOBI010354490">
    <property type="protein sequence ID" value="CAF5223143.1"/>
    <property type="molecule type" value="Genomic_DNA"/>
</dbReference>
<organism evidence="2 3">
    <name type="scientific">Rotaria magnacalcarata</name>
    <dbReference type="NCBI Taxonomy" id="392030"/>
    <lineage>
        <taxon>Eukaryota</taxon>
        <taxon>Metazoa</taxon>
        <taxon>Spiralia</taxon>
        <taxon>Gnathifera</taxon>
        <taxon>Rotifera</taxon>
        <taxon>Eurotatoria</taxon>
        <taxon>Bdelloidea</taxon>
        <taxon>Philodinida</taxon>
        <taxon>Philodinidae</taxon>
        <taxon>Rotaria</taxon>
    </lineage>
</organism>
<sequence>MTLIPAIISLAILGLGLTFILITLLTYFAAWQNNNFSTTNDKLAGINSIIYRNIGLKYIGEDDIDLAKADELSTL</sequence>
<dbReference type="Proteomes" id="UP000676336">
    <property type="component" value="Unassembled WGS sequence"/>
</dbReference>
<feature type="transmembrane region" description="Helical" evidence="1">
    <location>
        <begin position="6"/>
        <end position="30"/>
    </location>
</feature>
<reference evidence="2" key="1">
    <citation type="submission" date="2021-02" db="EMBL/GenBank/DDBJ databases">
        <authorList>
            <person name="Nowell W R."/>
        </authorList>
    </citation>
    <scope>NUCLEOTIDE SEQUENCE</scope>
</reference>
<proteinExistence type="predicted"/>
<dbReference type="AlphaFoldDB" id="A0A8S3K2A4"/>
<evidence type="ECO:0000313" key="3">
    <source>
        <dbReference type="Proteomes" id="UP000676336"/>
    </source>
</evidence>
<gene>
    <name evidence="2" type="ORF">SMN809_LOCUS83179</name>
</gene>
<accession>A0A8S3K2A4</accession>
<protein>
    <submittedName>
        <fullName evidence="2">Uncharacterized protein</fullName>
    </submittedName>
</protein>
<feature type="non-terminal residue" evidence="2">
    <location>
        <position position="75"/>
    </location>
</feature>
<name>A0A8S3K2A4_9BILA</name>
<keyword evidence="1" id="KW-1133">Transmembrane helix</keyword>